<accession>A0ABV3DTH8</accession>
<sequence length="753" mass="79719">MPTIDPAALSLEQKARILTGRDHTTSHPVREADVPSIVLVDGPHGVRPPQTAADHLGINESLPATCFPPAVAVGSSWDPEVAAQVGEAVAREARTYGIDVVLGPGVNIKRSPLCGRNFEYYSEDPLLSGVLAGAHVRAMQSAGVGASLKHFAANNQENDRVHVSADVDERTLREIYFPAFERVVTDAKPATVMCSYNRINGVFAAENRWLLTEVLRDEWGFDGLVISDWGAVHDRVAALTAGMDLAMPMDWGVGEAAVLAAVGAGELDESVVDRSVRRILALAAKATGAEATSSGTTEDFDVDAHHALARQLAAECAVLLKNDGGTLPLAADARIAVIGAFATAPRYQGGGSSHINATRTDAALDAIRGLASSPDAVRFAQGFTLKCTDEALREEAVAAAREADVAVVFAGLAEADESEGYDRETIDLPAAQVEVIRAVAAEARRTVVVLSNGGVVSLEGWHDDVDAILEGWLLGQAGGGALADLLFGAANPSGRLAESIPFRLADNPSYLNFPGELGHVRYGEGVMVGYRHYTSIALPVRYPFGHGLSYTTFATDQLEATLTGDDTAEVAVTVTNTGTRAGKHVVQVYVATSAGPVRRPARELRAFTKVALEPGESRRVAFTLDRRAFAYYNVEQSGWAVAGGEYTIQIADNAVDVTAEAVLTLPGDAPETQPLTIESSLGEWLAHPVVGPELTARLSTAAPAPKDEEEAEENARLLRMAAPMPMSQFFLYAPLSDDDRNHLLTLADASAPS</sequence>
<keyword evidence="4" id="KW-0326">Glycosidase</keyword>
<feature type="domain" description="Fibronectin type III-like" evidence="5">
    <location>
        <begin position="584"/>
        <end position="654"/>
    </location>
</feature>
<dbReference type="InterPro" id="IPR036962">
    <property type="entry name" value="Glyco_hydro_3_N_sf"/>
</dbReference>
<name>A0ABV3DTH8_9ACTN</name>
<dbReference type="PANTHER" id="PTHR42715:SF10">
    <property type="entry name" value="BETA-GLUCOSIDASE"/>
    <property type="match status" value="1"/>
</dbReference>
<dbReference type="Pfam" id="PF14310">
    <property type="entry name" value="Fn3-like"/>
    <property type="match status" value="1"/>
</dbReference>
<dbReference type="InterPro" id="IPR002772">
    <property type="entry name" value="Glyco_hydro_3_C"/>
</dbReference>
<dbReference type="PRINTS" id="PR00133">
    <property type="entry name" value="GLHYDRLASE3"/>
</dbReference>
<gene>
    <name evidence="6" type="ORF">AB0C36_36905</name>
</gene>
<evidence type="ECO:0000256" key="2">
    <source>
        <dbReference type="ARBA" id="ARBA00022801"/>
    </source>
</evidence>
<comment type="similarity">
    <text evidence="1 4">Belongs to the glycosyl hydrolase 3 family.</text>
</comment>
<keyword evidence="3" id="KW-0119">Carbohydrate metabolism</keyword>
<dbReference type="SUPFAM" id="SSF51445">
    <property type="entry name" value="(Trans)glycosidases"/>
    <property type="match status" value="1"/>
</dbReference>
<dbReference type="EMBL" id="JBEZFP010000152">
    <property type="protein sequence ID" value="MEU8139066.1"/>
    <property type="molecule type" value="Genomic_DNA"/>
</dbReference>
<dbReference type="InterPro" id="IPR001764">
    <property type="entry name" value="Glyco_hydro_3_N"/>
</dbReference>
<keyword evidence="2 4" id="KW-0378">Hydrolase</keyword>
<dbReference type="InterPro" id="IPR050288">
    <property type="entry name" value="Cellulose_deg_GH3"/>
</dbReference>
<dbReference type="InterPro" id="IPR019800">
    <property type="entry name" value="Glyco_hydro_3_AS"/>
</dbReference>
<evidence type="ECO:0000259" key="5">
    <source>
        <dbReference type="SMART" id="SM01217"/>
    </source>
</evidence>
<dbReference type="Pfam" id="PF01915">
    <property type="entry name" value="Glyco_hydro_3_C"/>
    <property type="match status" value="1"/>
</dbReference>
<dbReference type="Pfam" id="PF00933">
    <property type="entry name" value="Glyco_hydro_3"/>
    <property type="match status" value="1"/>
</dbReference>
<evidence type="ECO:0000256" key="1">
    <source>
        <dbReference type="ARBA" id="ARBA00005336"/>
    </source>
</evidence>
<dbReference type="Gene3D" id="2.60.40.10">
    <property type="entry name" value="Immunoglobulins"/>
    <property type="match status" value="1"/>
</dbReference>
<dbReference type="RefSeq" id="WP_358362916.1">
    <property type="nucleotide sequence ID" value="NZ_JBEZFP010000152.1"/>
</dbReference>
<evidence type="ECO:0000256" key="4">
    <source>
        <dbReference type="RuleBase" id="RU361161"/>
    </source>
</evidence>
<comment type="caution">
    <text evidence="6">The sequence shown here is derived from an EMBL/GenBank/DDBJ whole genome shotgun (WGS) entry which is preliminary data.</text>
</comment>
<dbReference type="Proteomes" id="UP001551482">
    <property type="component" value="Unassembled WGS sequence"/>
</dbReference>
<organism evidence="6 7">
    <name type="scientific">Streptodolium elevatio</name>
    <dbReference type="NCBI Taxonomy" id="3157996"/>
    <lineage>
        <taxon>Bacteria</taxon>
        <taxon>Bacillati</taxon>
        <taxon>Actinomycetota</taxon>
        <taxon>Actinomycetes</taxon>
        <taxon>Kitasatosporales</taxon>
        <taxon>Streptomycetaceae</taxon>
        <taxon>Streptodolium</taxon>
    </lineage>
</organism>
<evidence type="ECO:0000313" key="6">
    <source>
        <dbReference type="EMBL" id="MEU8139066.1"/>
    </source>
</evidence>
<dbReference type="SUPFAM" id="SSF52279">
    <property type="entry name" value="Beta-D-glucan exohydrolase, C-terminal domain"/>
    <property type="match status" value="1"/>
</dbReference>
<reference evidence="6 7" key="1">
    <citation type="submission" date="2024-06" db="EMBL/GenBank/DDBJ databases">
        <title>The Natural Products Discovery Center: Release of the First 8490 Sequenced Strains for Exploring Actinobacteria Biosynthetic Diversity.</title>
        <authorList>
            <person name="Kalkreuter E."/>
            <person name="Kautsar S.A."/>
            <person name="Yang D."/>
            <person name="Bader C.D."/>
            <person name="Teijaro C.N."/>
            <person name="Fluegel L."/>
            <person name="Davis C.M."/>
            <person name="Simpson J.R."/>
            <person name="Lauterbach L."/>
            <person name="Steele A.D."/>
            <person name="Gui C."/>
            <person name="Meng S."/>
            <person name="Li G."/>
            <person name="Viehrig K."/>
            <person name="Ye F."/>
            <person name="Su P."/>
            <person name="Kiefer A.F."/>
            <person name="Nichols A."/>
            <person name="Cepeda A.J."/>
            <person name="Yan W."/>
            <person name="Fan B."/>
            <person name="Jiang Y."/>
            <person name="Adhikari A."/>
            <person name="Zheng C.-J."/>
            <person name="Schuster L."/>
            <person name="Cowan T.M."/>
            <person name="Smanski M.J."/>
            <person name="Chevrette M.G."/>
            <person name="De Carvalho L.P.S."/>
            <person name="Shen B."/>
        </authorList>
    </citation>
    <scope>NUCLEOTIDE SEQUENCE [LARGE SCALE GENOMIC DNA]</scope>
    <source>
        <strain evidence="6 7">NPDC048946</strain>
    </source>
</reference>
<protein>
    <submittedName>
        <fullName evidence="6">Glycoside hydrolase family 3 C-terminal domain-containing protein</fullName>
    </submittedName>
</protein>
<dbReference type="InterPro" id="IPR013783">
    <property type="entry name" value="Ig-like_fold"/>
</dbReference>
<dbReference type="InterPro" id="IPR036881">
    <property type="entry name" value="Glyco_hydro_3_C_sf"/>
</dbReference>
<keyword evidence="7" id="KW-1185">Reference proteome</keyword>
<dbReference type="GO" id="GO:0016787">
    <property type="term" value="F:hydrolase activity"/>
    <property type="evidence" value="ECO:0007669"/>
    <property type="project" value="UniProtKB-KW"/>
</dbReference>
<evidence type="ECO:0000256" key="3">
    <source>
        <dbReference type="ARBA" id="ARBA00023277"/>
    </source>
</evidence>
<dbReference type="Gene3D" id="3.40.50.1700">
    <property type="entry name" value="Glycoside hydrolase family 3 C-terminal domain"/>
    <property type="match status" value="1"/>
</dbReference>
<evidence type="ECO:0000313" key="7">
    <source>
        <dbReference type="Proteomes" id="UP001551482"/>
    </source>
</evidence>
<dbReference type="SMART" id="SM01217">
    <property type="entry name" value="Fn3_like"/>
    <property type="match status" value="1"/>
</dbReference>
<dbReference type="PROSITE" id="PS00775">
    <property type="entry name" value="GLYCOSYL_HYDROL_F3"/>
    <property type="match status" value="1"/>
</dbReference>
<dbReference type="InterPro" id="IPR026891">
    <property type="entry name" value="Fn3-like"/>
</dbReference>
<proteinExistence type="inferred from homology"/>
<dbReference type="InterPro" id="IPR017853">
    <property type="entry name" value="GH"/>
</dbReference>
<dbReference type="PANTHER" id="PTHR42715">
    <property type="entry name" value="BETA-GLUCOSIDASE"/>
    <property type="match status" value="1"/>
</dbReference>
<dbReference type="Gene3D" id="3.20.20.300">
    <property type="entry name" value="Glycoside hydrolase, family 3, N-terminal domain"/>
    <property type="match status" value="1"/>
</dbReference>